<dbReference type="Gene3D" id="3.40.50.300">
    <property type="entry name" value="P-loop containing nucleotide triphosphate hydrolases"/>
    <property type="match status" value="1"/>
</dbReference>
<feature type="domain" description="Dynamin N-terminal" evidence="6">
    <location>
        <begin position="141"/>
        <end position="315"/>
    </location>
</feature>
<evidence type="ECO:0000256" key="4">
    <source>
        <dbReference type="ARBA" id="ARBA00023134"/>
    </source>
</evidence>
<name>A0ABW9D298_9BURK</name>
<dbReference type="InterPro" id="IPR045063">
    <property type="entry name" value="Dynamin_N"/>
</dbReference>
<dbReference type="Proteomes" id="UP001629367">
    <property type="component" value="Unassembled WGS sequence"/>
</dbReference>
<dbReference type="Pfam" id="PF00350">
    <property type="entry name" value="Dynamin_N"/>
    <property type="match status" value="1"/>
</dbReference>
<keyword evidence="8" id="KW-1185">Reference proteome</keyword>
<evidence type="ECO:0000313" key="7">
    <source>
        <dbReference type="EMBL" id="MFM0591942.1"/>
    </source>
</evidence>
<evidence type="ECO:0000256" key="2">
    <source>
        <dbReference type="ARBA" id="ARBA00022741"/>
    </source>
</evidence>
<dbReference type="InterPro" id="IPR027094">
    <property type="entry name" value="Mitofusin_fam"/>
</dbReference>
<gene>
    <name evidence="7" type="ORF">PQQ68_02860</name>
</gene>
<keyword evidence="2" id="KW-0547">Nucleotide-binding</keyword>
<dbReference type="RefSeq" id="WP_408208843.1">
    <property type="nucleotide sequence ID" value="NZ_JAQQBZ010000001.1"/>
</dbReference>
<evidence type="ECO:0000256" key="3">
    <source>
        <dbReference type="ARBA" id="ARBA00022801"/>
    </source>
</evidence>
<protein>
    <submittedName>
        <fullName evidence="7">Dynamin family protein</fullName>
    </submittedName>
</protein>
<dbReference type="SUPFAM" id="SSF52540">
    <property type="entry name" value="P-loop containing nucleoside triphosphate hydrolases"/>
    <property type="match status" value="1"/>
</dbReference>
<accession>A0ABW9D298</accession>
<proteinExistence type="predicted"/>
<dbReference type="PANTHER" id="PTHR10465">
    <property type="entry name" value="TRANSMEMBRANE GTPASE FZO1"/>
    <property type="match status" value="1"/>
</dbReference>
<keyword evidence="5" id="KW-0472">Membrane</keyword>
<dbReference type="InterPro" id="IPR027417">
    <property type="entry name" value="P-loop_NTPase"/>
</dbReference>
<organism evidence="7 8">
    <name type="scientific">Paraburkholderia dilworthii</name>
    <dbReference type="NCBI Taxonomy" id="948106"/>
    <lineage>
        <taxon>Bacteria</taxon>
        <taxon>Pseudomonadati</taxon>
        <taxon>Pseudomonadota</taxon>
        <taxon>Betaproteobacteria</taxon>
        <taxon>Burkholderiales</taxon>
        <taxon>Burkholderiaceae</taxon>
        <taxon>Paraburkholderia</taxon>
    </lineage>
</organism>
<evidence type="ECO:0000256" key="5">
    <source>
        <dbReference type="ARBA" id="ARBA00023136"/>
    </source>
</evidence>
<keyword evidence="3" id="KW-0378">Hydrolase</keyword>
<comment type="subcellular location">
    <subcellularLocation>
        <location evidence="1">Membrane</location>
    </subcellularLocation>
</comment>
<sequence length="754" mass="85912">MNRIEITHNPFIVDTRFLANDRDPAEGCKLSSYKEMRLQVWVEKLFDELSLLFNGDKQFDVVFTGVESDFLDVAAAAEVANASGMQVSVSWKEIDSSEVRLERIRRLMDEAKAHPQFELFISGNEEAKRSFEEAFNKDFDVYVVATMSSGKSTLINAMLGCDLLPAANEATTATIARITDNDSMRQRFSAQRLGAQGQVLASSENVTADTIKDWNASADTKIIDIKGNIEGVEEREHVRLVLTDTPGPNNSQDQEHQRTTMGFVQDSQRNPLILYVLNASQLGTNDDKHLLGLVAETMRKGGKQSKDRFIFVINKMDVFDPENGEDPASVLTRVRQYLSSNGIQNPVIYPISANLARLIRKPSDGHTRKERNDYHSMADLFGEEPRMNMLQYMPITSRVRRNLEEKKISSLLLGSGLPAVEAMIDEYIDKYNFPHRVKRAYDALSKAIEVGLNETGLIQQLDQDEATLRRVEGEIAVLKARQEKGFETGAYRDKVQLEGMDLPHAVEETLVDLQSSPEEMIRAMTDEFRGMVPVHVAEKKIDEVEEALSFKYMELINAYEALFVSSQNLIRDELQENYERYIHALFEGSQDLKLPVLEGIKKKMGNISLKLTVQRDEIQKRRVVVGQTEESDSHWYNPFSWRRKKTVDVYGDKEFVDLEELWAQRLTQIKSPFARLIQNARSEIGNGKNKLIDRFVEYMTSEFEPKFNELLDSLRGKIAERKERELALEEAGILHEWIKAFKAKLDETLAVGAR</sequence>
<dbReference type="EMBL" id="JAQQBZ010000001">
    <property type="protein sequence ID" value="MFM0591942.1"/>
    <property type="molecule type" value="Genomic_DNA"/>
</dbReference>
<evidence type="ECO:0000256" key="1">
    <source>
        <dbReference type="ARBA" id="ARBA00004370"/>
    </source>
</evidence>
<comment type="caution">
    <text evidence="7">The sequence shown here is derived from an EMBL/GenBank/DDBJ whole genome shotgun (WGS) entry which is preliminary data.</text>
</comment>
<keyword evidence="4" id="KW-0342">GTP-binding</keyword>
<reference evidence="7 8" key="1">
    <citation type="journal article" date="2024" name="Chem. Sci.">
        <title>Discovery of megapolipeptins by genome mining of a Burkholderiales bacteria collection.</title>
        <authorList>
            <person name="Paulo B.S."/>
            <person name="Recchia M.J.J."/>
            <person name="Lee S."/>
            <person name="Fergusson C.H."/>
            <person name="Romanowski S.B."/>
            <person name="Hernandez A."/>
            <person name="Krull N."/>
            <person name="Liu D.Y."/>
            <person name="Cavanagh H."/>
            <person name="Bos A."/>
            <person name="Gray C.A."/>
            <person name="Murphy B.T."/>
            <person name="Linington R.G."/>
            <person name="Eustaquio A.S."/>
        </authorList>
    </citation>
    <scope>NUCLEOTIDE SEQUENCE [LARGE SCALE GENOMIC DNA]</scope>
    <source>
        <strain evidence="7 8">RL17-335-BIF-A</strain>
    </source>
</reference>
<dbReference type="PANTHER" id="PTHR10465:SF0">
    <property type="entry name" value="SARCALUMENIN"/>
    <property type="match status" value="1"/>
</dbReference>
<evidence type="ECO:0000313" key="8">
    <source>
        <dbReference type="Proteomes" id="UP001629367"/>
    </source>
</evidence>
<evidence type="ECO:0000259" key="6">
    <source>
        <dbReference type="Pfam" id="PF00350"/>
    </source>
</evidence>